<dbReference type="Pfam" id="PF00563">
    <property type="entry name" value="EAL"/>
    <property type="match status" value="1"/>
</dbReference>
<feature type="transmembrane region" description="Helical" evidence="1">
    <location>
        <begin position="135"/>
        <end position="159"/>
    </location>
</feature>
<dbReference type="CDD" id="cd01949">
    <property type="entry name" value="GGDEF"/>
    <property type="match status" value="1"/>
</dbReference>
<name>A0ABT9ZP73_9BACI</name>
<dbReference type="InterPro" id="IPR043128">
    <property type="entry name" value="Rev_trsase/Diguanyl_cyclase"/>
</dbReference>
<dbReference type="SMART" id="SM00052">
    <property type="entry name" value="EAL"/>
    <property type="match status" value="1"/>
</dbReference>
<evidence type="ECO:0000313" key="4">
    <source>
        <dbReference type="EMBL" id="MDQ0253038.1"/>
    </source>
</evidence>
<dbReference type="Proteomes" id="UP001230005">
    <property type="component" value="Unassembled WGS sequence"/>
</dbReference>
<keyword evidence="1" id="KW-1133">Transmembrane helix</keyword>
<feature type="transmembrane region" description="Helical" evidence="1">
    <location>
        <begin position="271"/>
        <end position="292"/>
    </location>
</feature>
<dbReference type="SMART" id="SM00267">
    <property type="entry name" value="GGDEF"/>
    <property type="match status" value="1"/>
</dbReference>
<dbReference type="InterPro" id="IPR035919">
    <property type="entry name" value="EAL_sf"/>
</dbReference>
<dbReference type="CDD" id="cd01948">
    <property type="entry name" value="EAL"/>
    <property type="match status" value="1"/>
</dbReference>
<organism evidence="4 5">
    <name type="scientific">Evansella vedderi</name>
    <dbReference type="NCBI Taxonomy" id="38282"/>
    <lineage>
        <taxon>Bacteria</taxon>
        <taxon>Bacillati</taxon>
        <taxon>Bacillota</taxon>
        <taxon>Bacilli</taxon>
        <taxon>Bacillales</taxon>
        <taxon>Bacillaceae</taxon>
        <taxon>Evansella</taxon>
    </lineage>
</organism>
<sequence length="790" mass="90241">MFNRTDKKFAYMIIITLIALYFTWNYWFQTEQAFLDWGGVVFQIIACLIVFSWLRSTYKKDNSQARNFWLFLGLGILCYLLGILIWSFLQFVMQVEADSSILPKTFFVFQNGFYFVALLLMMNVMKHNNLLTIRFVFDILIVMSVATTFIWFFIMNPLIQNRENPISFVDFLYPILDLGVLAGVLSLIIVSKTIFTKATSFLLVSGLLVQVIADLHFSYLTATNIYSVGSLSEPLWILSLFILGLAGVYHKPVSDRKHGESTGAKTKGMAFLKHSFPYAGVILLSIYVISQIQYNKTILLGLFLSILLVILRQVFTLLDNDKLVNDLNNLNEELEIKVKERTDRLVETVNKMEHLAYHDVVTGLPNRRYIERRLTHAIKNTNLTREKKMAFLLLDLDRFKQINDSLGHSSGDLLLKEVGTRLGKAMRPNEIVCRIGGDEFAILMENATMEKIERKAETILSALRKGYKITGVDLHVTPSIGISFYPEHGEDFEALMMKSDTAMYKVKENGKNHYRIYNETMDIEPQLTLENSLRKGLEKNEFELYYQPQVSLDNGKFTGVEALLRWNSRSQGFVPPSDFIPIAEETGLIIPIGEWVFREVCKQSVKWEKQGYKGLRVAVNLSSLQFQQRDFVESLESILTETKANPDNIELEITESIAMGTIECTIAKLTRLKEIGFHIAIDDFGTGYSSLQYMSNFPIDRLKIDRSFISRLNTNDKNDSIVKLIVMIAKGLNFKVIAEGVEKESQMEFLQSIGCDEIQGYLISKPEPLSVTTQMLSQSFRGDNKYVVGG</sequence>
<dbReference type="Gene3D" id="3.30.70.270">
    <property type="match status" value="1"/>
</dbReference>
<dbReference type="InterPro" id="IPR001633">
    <property type="entry name" value="EAL_dom"/>
</dbReference>
<evidence type="ECO:0000259" key="2">
    <source>
        <dbReference type="PROSITE" id="PS50883"/>
    </source>
</evidence>
<feature type="domain" description="EAL" evidence="2">
    <location>
        <begin position="526"/>
        <end position="780"/>
    </location>
</feature>
<keyword evidence="1" id="KW-0812">Transmembrane</keyword>
<comment type="caution">
    <text evidence="4">The sequence shown here is derived from an EMBL/GenBank/DDBJ whole genome shotgun (WGS) entry which is preliminary data.</text>
</comment>
<feature type="transmembrane region" description="Helical" evidence="1">
    <location>
        <begin position="298"/>
        <end position="318"/>
    </location>
</feature>
<keyword evidence="1" id="KW-0472">Membrane</keyword>
<feature type="transmembrane region" description="Helical" evidence="1">
    <location>
        <begin position="68"/>
        <end position="89"/>
    </location>
</feature>
<dbReference type="InterPro" id="IPR052155">
    <property type="entry name" value="Biofilm_reg_signaling"/>
</dbReference>
<dbReference type="EMBL" id="JAUSUG010000001">
    <property type="protein sequence ID" value="MDQ0253038.1"/>
    <property type="molecule type" value="Genomic_DNA"/>
</dbReference>
<dbReference type="Gene3D" id="3.20.20.450">
    <property type="entry name" value="EAL domain"/>
    <property type="match status" value="1"/>
</dbReference>
<protein>
    <submittedName>
        <fullName evidence="4">Diguanylate cyclase (GGDEF)-like protein</fullName>
    </submittedName>
</protein>
<dbReference type="SUPFAM" id="SSF55073">
    <property type="entry name" value="Nucleotide cyclase"/>
    <property type="match status" value="1"/>
</dbReference>
<proteinExistence type="predicted"/>
<dbReference type="InterPro" id="IPR029787">
    <property type="entry name" value="Nucleotide_cyclase"/>
</dbReference>
<accession>A0ABT9ZP73</accession>
<reference evidence="4 5" key="1">
    <citation type="submission" date="2023-07" db="EMBL/GenBank/DDBJ databases">
        <title>Genomic Encyclopedia of Type Strains, Phase IV (KMG-IV): sequencing the most valuable type-strain genomes for metagenomic binning, comparative biology and taxonomic classification.</title>
        <authorList>
            <person name="Goeker M."/>
        </authorList>
    </citation>
    <scope>NUCLEOTIDE SEQUENCE [LARGE SCALE GENOMIC DNA]</scope>
    <source>
        <strain evidence="4 5">DSM 9768</strain>
    </source>
</reference>
<dbReference type="InterPro" id="IPR000160">
    <property type="entry name" value="GGDEF_dom"/>
</dbReference>
<feature type="transmembrane region" description="Helical" evidence="1">
    <location>
        <begin position="234"/>
        <end position="250"/>
    </location>
</feature>
<dbReference type="PROSITE" id="PS50887">
    <property type="entry name" value="GGDEF"/>
    <property type="match status" value="1"/>
</dbReference>
<evidence type="ECO:0000313" key="5">
    <source>
        <dbReference type="Proteomes" id="UP001230005"/>
    </source>
</evidence>
<feature type="domain" description="GGDEF" evidence="3">
    <location>
        <begin position="387"/>
        <end position="519"/>
    </location>
</feature>
<dbReference type="PROSITE" id="PS50883">
    <property type="entry name" value="EAL"/>
    <property type="match status" value="1"/>
</dbReference>
<dbReference type="PANTHER" id="PTHR44757">
    <property type="entry name" value="DIGUANYLATE CYCLASE DGCP"/>
    <property type="match status" value="1"/>
</dbReference>
<feature type="transmembrane region" description="Helical" evidence="1">
    <location>
        <begin position="101"/>
        <end position="123"/>
    </location>
</feature>
<gene>
    <name evidence="4" type="ORF">J2S74_000410</name>
</gene>
<dbReference type="RefSeq" id="WP_307321126.1">
    <property type="nucleotide sequence ID" value="NZ_JAUSUG010000001.1"/>
</dbReference>
<dbReference type="NCBIfam" id="TIGR00254">
    <property type="entry name" value="GGDEF"/>
    <property type="match status" value="1"/>
</dbReference>
<feature type="transmembrane region" description="Helical" evidence="1">
    <location>
        <begin position="171"/>
        <end position="190"/>
    </location>
</feature>
<dbReference type="PANTHER" id="PTHR44757:SF2">
    <property type="entry name" value="BIOFILM ARCHITECTURE MAINTENANCE PROTEIN MBAA"/>
    <property type="match status" value="1"/>
</dbReference>
<dbReference type="SUPFAM" id="SSF141868">
    <property type="entry name" value="EAL domain-like"/>
    <property type="match status" value="1"/>
</dbReference>
<keyword evidence="5" id="KW-1185">Reference proteome</keyword>
<evidence type="ECO:0000256" key="1">
    <source>
        <dbReference type="SAM" id="Phobius"/>
    </source>
</evidence>
<feature type="transmembrane region" description="Helical" evidence="1">
    <location>
        <begin position="34"/>
        <end position="56"/>
    </location>
</feature>
<evidence type="ECO:0000259" key="3">
    <source>
        <dbReference type="PROSITE" id="PS50887"/>
    </source>
</evidence>
<dbReference type="Pfam" id="PF00990">
    <property type="entry name" value="GGDEF"/>
    <property type="match status" value="1"/>
</dbReference>
<feature type="transmembrane region" description="Helical" evidence="1">
    <location>
        <begin position="9"/>
        <end position="28"/>
    </location>
</feature>